<feature type="region of interest" description="Disordered" evidence="1">
    <location>
        <begin position="603"/>
        <end position="1139"/>
    </location>
</feature>
<feature type="compositionally biased region" description="Low complexity" evidence="1">
    <location>
        <begin position="1068"/>
        <end position="1080"/>
    </location>
</feature>
<feature type="compositionally biased region" description="Basic and acidic residues" evidence="1">
    <location>
        <begin position="740"/>
        <end position="761"/>
    </location>
</feature>
<feature type="compositionally biased region" description="Basic and acidic residues" evidence="1">
    <location>
        <begin position="843"/>
        <end position="893"/>
    </location>
</feature>
<dbReference type="InterPro" id="IPR013083">
    <property type="entry name" value="Znf_RING/FYVE/PHD"/>
</dbReference>
<gene>
    <name evidence="2" type="ORF">CC78DRAFT_159501</name>
</gene>
<evidence type="ECO:0000313" key="2">
    <source>
        <dbReference type="EMBL" id="KAF2257951.1"/>
    </source>
</evidence>
<organism evidence="2 3">
    <name type="scientific">Lojkania enalia</name>
    <dbReference type="NCBI Taxonomy" id="147567"/>
    <lineage>
        <taxon>Eukaryota</taxon>
        <taxon>Fungi</taxon>
        <taxon>Dikarya</taxon>
        <taxon>Ascomycota</taxon>
        <taxon>Pezizomycotina</taxon>
        <taxon>Dothideomycetes</taxon>
        <taxon>Pleosporomycetidae</taxon>
        <taxon>Pleosporales</taxon>
        <taxon>Pleosporales incertae sedis</taxon>
        <taxon>Lojkania</taxon>
    </lineage>
</organism>
<dbReference type="Gene3D" id="3.30.40.10">
    <property type="entry name" value="Zinc/RING finger domain, C3HC4 (zinc finger)"/>
    <property type="match status" value="1"/>
</dbReference>
<evidence type="ECO:0000256" key="1">
    <source>
        <dbReference type="SAM" id="MobiDB-lite"/>
    </source>
</evidence>
<dbReference type="Proteomes" id="UP000800093">
    <property type="component" value="Unassembled WGS sequence"/>
</dbReference>
<feature type="compositionally biased region" description="Basic and acidic residues" evidence="1">
    <location>
        <begin position="1092"/>
        <end position="1114"/>
    </location>
</feature>
<evidence type="ECO:0000313" key="3">
    <source>
        <dbReference type="Proteomes" id="UP000800093"/>
    </source>
</evidence>
<feature type="compositionally biased region" description="Polar residues" evidence="1">
    <location>
        <begin position="163"/>
        <end position="183"/>
    </location>
</feature>
<feature type="compositionally biased region" description="Polar residues" evidence="1">
    <location>
        <begin position="398"/>
        <end position="424"/>
    </location>
</feature>
<keyword evidence="3" id="KW-1185">Reference proteome</keyword>
<dbReference type="AlphaFoldDB" id="A0A9P4N479"/>
<feature type="region of interest" description="Disordered" evidence="1">
    <location>
        <begin position="352"/>
        <end position="521"/>
    </location>
</feature>
<protein>
    <recommendedName>
        <fullName evidence="4">RING-type domain-containing protein</fullName>
    </recommendedName>
</protein>
<dbReference type="EMBL" id="ML986805">
    <property type="protein sequence ID" value="KAF2257951.1"/>
    <property type="molecule type" value="Genomic_DNA"/>
</dbReference>
<name>A0A9P4N479_9PLEO</name>
<feature type="compositionally biased region" description="Basic and acidic residues" evidence="1">
    <location>
        <begin position="1042"/>
        <end position="1061"/>
    </location>
</feature>
<feature type="compositionally biased region" description="Polar residues" evidence="1">
    <location>
        <begin position="191"/>
        <end position="219"/>
    </location>
</feature>
<feature type="compositionally biased region" description="Low complexity" evidence="1">
    <location>
        <begin position="355"/>
        <end position="369"/>
    </location>
</feature>
<feature type="region of interest" description="Disordered" evidence="1">
    <location>
        <begin position="163"/>
        <end position="223"/>
    </location>
</feature>
<feature type="compositionally biased region" description="Basic residues" evidence="1">
    <location>
        <begin position="802"/>
        <end position="811"/>
    </location>
</feature>
<feature type="compositionally biased region" description="Basic and acidic residues" evidence="1">
    <location>
        <begin position="925"/>
        <end position="947"/>
    </location>
</feature>
<feature type="compositionally biased region" description="Basic residues" evidence="1">
    <location>
        <begin position="728"/>
        <end position="737"/>
    </location>
</feature>
<feature type="region of interest" description="Disordered" evidence="1">
    <location>
        <begin position="1153"/>
        <end position="1182"/>
    </location>
</feature>
<sequence>MADAAIDAKSALLSDELKEYALTLPTDVFPKAGNGNFFCASCNQLAFDPWKLMCCNRSICSSCHSKLLFPTTCPSCEHDPVEADMCTVNKSLRNTMRVWLDKRKKKDAKCALKTAKPPAEAVSATPDMQHAVDVSEKLVDSIEGGSSLEEVAGTQVTAAGNHVGQTDQQSGATVSPQLKTSISQDDESQRRGSVQLQNADKSSDPTSTIDDPNAAQNNMEGPAKGMYGDNGMMNMNGMSEQNMFSYGFNQNQGNFNGMGWNGMPMGNAGWNNMNPMGMFDMNGMNNMNMANGMYGGFGGNMGMPGMNDMAVMNMMNYGGSYGNGWQGQMNGGGFGNFNGYNQMGGYNQSGAQYPQMMNQFPKNNFQNQNRFPAPGGPFPQQKNNRQGSIGSVGAGAAFQQNTQSRPGSRAGPSQNVRRFSQRLSISPIRKPQTDIQVSKQRDNETPNGNAEGTPESKVESKHADASAEPAKEGKDDVDGKAELKFGLATEEQVPPEEKAQGADALTRTAGDSTLSHEQEGGLNQIQTVDSAEEITPPYDQSMINGAMPPDQGYPQGMMSNFSYQASNMNGPYGPGMGYNQSNFGSRSGFNPAYGAATVLTGEPRGLGVVGAPTGPRAMREGRPNTGFSSRANNARLNPQASATSTTPIQNVTPTSPPRKSRSSPERDDSLRTKDKSPSRSRSRSRPRARKEGGDHQGGTERSGTVEREEQRRYRDRSPTPGEDDYARRKDRHRHRSSRNGGHDDRNDIREDDHDDRYRDDREDRDEQESWVRSPSQDSKYRSSRRDKDRHRSSRSYRDRSREHRHRHRSRSRSPITEDKYEDDDYANGAEAPSEQSSRHKSKGEKEKYRDRDRDRSKDRDRDRDRRDRRDRGCDYDRDYEYEREKDRSREKNRDRKRSRRDRDADYEDDFDYDDKHRSSRRNSRKERSDRDRERDRERDRDTDRSSTKEPASATSAHPPSPPLNAPTGPAADSDFSIRGFSKSKTVKPPSTMPPPIGPRNFQPPTGPASQRDKERSREHRRRSSLGTSMPTTPTTPSTQDHYAAEREKNTRERERLDRDKVLSSLHARATSHSSRPSLSSKRSRDDFEDEQPADKPVDKPEDRLEDRKGDRGEKIAIPSGPASTGHRNKRRKSGDGDIANIFAKGLRKVAATKERRRGGVRTEGEVERELERVERERDGGRW</sequence>
<feature type="compositionally biased region" description="Polar residues" evidence="1">
    <location>
        <begin position="380"/>
        <end position="389"/>
    </location>
</feature>
<feature type="compositionally biased region" description="Polar residues" evidence="1">
    <location>
        <begin position="625"/>
        <end position="651"/>
    </location>
</feature>
<feature type="compositionally biased region" description="Low complexity" evidence="1">
    <location>
        <begin position="1024"/>
        <end position="1038"/>
    </location>
</feature>
<feature type="compositionally biased region" description="Basic residues" evidence="1">
    <location>
        <begin position="678"/>
        <end position="688"/>
    </location>
</feature>
<feature type="compositionally biased region" description="Basic and acidic residues" evidence="1">
    <location>
        <begin position="454"/>
        <end position="483"/>
    </location>
</feature>
<proteinExistence type="predicted"/>
<dbReference type="OrthoDB" id="106784at2759"/>
<comment type="caution">
    <text evidence="2">The sequence shown here is derived from an EMBL/GenBank/DDBJ whole genome shotgun (WGS) entry which is preliminary data.</text>
</comment>
<reference evidence="3" key="1">
    <citation type="journal article" date="2020" name="Stud. Mycol.">
        <title>101 Dothideomycetes genomes: A test case for predicting lifestyles and emergence of pathogens.</title>
        <authorList>
            <person name="Haridas S."/>
            <person name="Albert R."/>
            <person name="Binder M."/>
            <person name="Bloem J."/>
            <person name="LaButti K."/>
            <person name="Salamov A."/>
            <person name="Andreopoulos B."/>
            <person name="Baker S."/>
            <person name="Barry K."/>
            <person name="Bills G."/>
            <person name="Bluhm B."/>
            <person name="Cannon C."/>
            <person name="Castanera R."/>
            <person name="Culley D."/>
            <person name="Daum C."/>
            <person name="Ezra D."/>
            <person name="Gonzalez J."/>
            <person name="Henrissat B."/>
            <person name="Kuo A."/>
            <person name="Liang C."/>
            <person name="Lipzen A."/>
            <person name="Lutzoni F."/>
            <person name="Magnuson J."/>
            <person name="Mondo S."/>
            <person name="Nolan M."/>
            <person name="Ohm R."/>
            <person name="Pangilinan J."/>
            <person name="Park H.-J."/>
            <person name="Ramirez L."/>
            <person name="Alfaro M."/>
            <person name="Sun H."/>
            <person name="Tritt A."/>
            <person name="Yoshinaga Y."/>
            <person name="Zwiers L.-H."/>
            <person name="Turgeon B."/>
            <person name="Goodwin S."/>
            <person name="Spatafora J."/>
            <person name="Crous P."/>
            <person name="Grigoriev I."/>
        </authorList>
    </citation>
    <scope>NUCLEOTIDE SEQUENCE [LARGE SCALE GENOMIC DNA]</scope>
    <source>
        <strain evidence="3">CBS 304.66</strain>
    </source>
</reference>
<feature type="compositionally biased region" description="Basic and acidic residues" evidence="1">
    <location>
        <begin position="689"/>
        <end position="717"/>
    </location>
</feature>
<feature type="compositionally biased region" description="Low complexity" evidence="1">
    <location>
        <begin position="948"/>
        <end position="957"/>
    </location>
</feature>
<evidence type="ECO:0008006" key="4">
    <source>
        <dbReference type="Google" id="ProtNLM"/>
    </source>
</evidence>
<feature type="compositionally biased region" description="Basic and acidic residues" evidence="1">
    <location>
        <begin position="662"/>
        <end position="677"/>
    </location>
</feature>
<feature type="compositionally biased region" description="Basic and acidic residues" evidence="1">
    <location>
        <begin position="1160"/>
        <end position="1182"/>
    </location>
</feature>
<accession>A0A9P4N479</accession>